<dbReference type="InterPro" id="IPR004827">
    <property type="entry name" value="bZIP"/>
</dbReference>
<feature type="domain" description="BZIP" evidence="6">
    <location>
        <begin position="393"/>
        <end position="454"/>
    </location>
</feature>
<dbReference type="SUPFAM" id="SSF57959">
    <property type="entry name" value="Leucine zipper domain"/>
    <property type="match status" value="1"/>
</dbReference>
<dbReference type="EMBL" id="CALLCH030000012">
    <property type="protein sequence ID" value="CAI4215541.1"/>
    <property type="molecule type" value="Genomic_DNA"/>
</dbReference>
<dbReference type="InterPro" id="IPR050946">
    <property type="entry name" value="AP-1_TF_bZIP"/>
</dbReference>
<feature type="compositionally biased region" description="Low complexity" evidence="5">
    <location>
        <begin position="359"/>
        <end position="378"/>
    </location>
</feature>
<keyword evidence="3" id="KW-0804">Transcription</keyword>
<evidence type="ECO:0000313" key="7">
    <source>
        <dbReference type="EMBL" id="CAI4215541.1"/>
    </source>
</evidence>
<dbReference type="PROSITE" id="PS50217">
    <property type="entry name" value="BZIP"/>
    <property type="match status" value="1"/>
</dbReference>
<evidence type="ECO:0000256" key="1">
    <source>
        <dbReference type="ARBA" id="ARBA00023015"/>
    </source>
</evidence>
<dbReference type="SMART" id="SM00338">
    <property type="entry name" value="BRLZ"/>
    <property type="match status" value="1"/>
</dbReference>
<evidence type="ECO:0000256" key="2">
    <source>
        <dbReference type="ARBA" id="ARBA00023125"/>
    </source>
</evidence>
<dbReference type="GO" id="GO:0000978">
    <property type="term" value="F:RNA polymerase II cis-regulatory region sequence-specific DNA binding"/>
    <property type="evidence" value="ECO:0007669"/>
    <property type="project" value="TreeGrafter"/>
</dbReference>
<dbReference type="GO" id="GO:1903833">
    <property type="term" value="P:positive regulation of cellular response to amino acid starvation"/>
    <property type="evidence" value="ECO:0007669"/>
    <property type="project" value="TreeGrafter"/>
</dbReference>
<feature type="region of interest" description="Disordered" evidence="5">
    <location>
        <begin position="1"/>
        <end position="25"/>
    </location>
</feature>
<evidence type="ECO:0000256" key="4">
    <source>
        <dbReference type="SAM" id="Coils"/>
    </source>
</evidence>
<dbReference type="CDD" id="cd12193">
    <property type="entry name" value="bZIP_GCN4"/>
    <property type="match status" value="1"/>
</dbReference>
<dbReference type="OrthoDB" id="2257100at2759"/>
<dbReference type="Gene3D" id="3.30.160.60">
    <property type="entry name" value="Classic Zinc Finger"/>
    <property type="match status" value="1"/>
</dbReference>
<dbReference type="GO" id="GO:0001080">
    <property type="term" value="P:nitrogen catabolite activation of transcription from RNA polymerase II promoter"/>
    <property type="evidence" value="ECO:0007669"/>
    <property type="project" value="TreeGrafter"/>
</dbReference>
<feature type="compositionally biased region" description="Polar residues" evidence="5">
    <location>
        <begin position="343"/>
        <end position="353"/>
    </location>
</feature>
<evidence type="ECO:0000313" key="8">
    <source>
        <dbReference type="Proteomes" id="UP000838763"/>
    </source>
</evidence>
<keyword evidence="4" id="KW-0175">Coiled coil</keyword>
<sequence>MGSNGSRRRSLDQDQLPPDHPPPYEIASLTIPPTTTNHRWSTGSPALQPQAASLLAGLSRDPRFTLPSPAPAPVYQARPIPQQFPTTFSVYKDPFSWTLTIGIRKDTPPIYAVSRHLAASDKPVLMLHSGPDATYPVMAAMDRVPLTRDRPVMLPAAGVSADYGRRPAGTQFNPAGGLSSREGAEIVAAWGPHGLSSSKAGMFEFIGTGASGMLGERWAVMAVISALTILDAEHPASEQRPLMGFLRACLYGRVAFAPFPSSNTLDAFHGAAVPPFHGVYDGQTWLAPGGDFVHTEAAAFDIEQFLENGDSASTGQFDFLNDMNMDFATLTHFNAQHLDASPNPASSLSTPTVNLLDFTPSPLAASPTSTSSTPSTGSHTKRTATSSRGPAEDDDVAVKRQRNTLAARKYRQKRLDRIKELEDALDDVKRERDELRLKLARQEAQTEALQSMLKLKGDK</sequence>
<dbReference type="PROSITE" id="PS00036">
    <property type="entry name" value="BZIP_BASIC"/>
    <property type="match status" value="1"/>
</dbReference>
<dbReference type="PANTHER" id="PTHR11462">
    <property type="entry name" value="JUN TRANSCRIPTION FACTOR-RELATED"/>
    <property type="match status" value="1"/>
</dbReference>
<feature type="region of interest" description="Disordered" evidence="5">
    <location>
        <begin position="342"/>
        <end position="399"/>
    </location>
</feature>
<dbReference type="Pfam" id="PF07716">
    <property type="entry name" value="bZIP_2"/>
    <property type="match status" value="1"/>
</dbReference>
<reference evidence="7" key="1">
    <citation type="submission" date="2022-11" db="EMBL/GenBank/DDBJ databases">
        <authorList>
            <person name="Scott C."/>
            <person name="Bruce N."/>
        </authorList>
    </citation>
    <scope>NUCLEOTIDE SEQUENCE</scope>
</reference>
<accession>A0A9P1H4Q8</accession>
<feature type="coiled-coil region" evidence="4">
    <location>
        <begin position="411"/>
        <end position="452"/>
    </location>
</feature>
<protein>
    <recommendedName>
        <fullName evidence="6">BZIP domain-containing protein</fullName>
    </recommendedName>
</protein>
<dbReference type="InterPro" id="IPR046347">
    <property type="entry name" value="bZIP_sf"/>
</dbReference>
<proteinExistence type="predicted"/>
<comment type="caution">
    <text evidence="7">The sequence shown here is derived from an EMBL/GenBank/DDBJ whole genome shotgun (WGS) entry which is preliminary data.</text>
</comment>
<dbReference type="GO" id="GO:0000981">
    <property type="term" value="F:DNA-binding transcription factor activity, RNA polymerase II-specific"/>
    <property type="evidence" value="ECO:0007669"/>
    <property type="project" value="TreeGrafter"/>
</dbReference>
<dbReference type="AlphaFoldDB" id="A0A9P1H4Q8"/>
<gene>
    <name evidence="7" type="ORF">PPNO1_LOCUS5252</name>
</gene>
<keyword evidence="1" id="KW-0805">Transcription regulation</keyword>
<evidence type="ECO:0000259" key="6">
    <source>
        <dbReference type="PROSITE" id="PS50217"/>
    </source>
</evidence>
<dbReference type="Proteomes" id="UP000838763">
    <property type="component" value="Unassembled WGS sequence"/>
</dbReference>
<keyword evidence="8" id="KW-1185">Reference proteome</keyword>
<name>A0A9P1H4Q8_9PEZI</name>
<evidence type="ECO:0000256" key="5">
    <source>
        <dbReference type="SAM" id="MobiDB-lite"/>
    </source>
</evidence>
<dbReference type="GO" id="GO:0005667">
    <property type="term" value="C:transcription regulator complex"/>
    <property type="evidence" value="ECO:0007669"/>
    <property type="project" value="TreeGrafter"/>
</dbReference>
<organism evidence="7 8">
    <name type="scientific">Parascedosporium putredinis</name>
    <dbReference type="NCBI Taxonomy" id="1442378"/>
    <lineage>
        <taxon>Eukaryota</taxon>
        <taxon>Fungi</taxon>
        <taxon>Dikarya</taxon>
        <taxon>Ascomycota</taxon>
        <taxon>Pezizomycotina</taxon>
        <taxon>Sordariomycetes</taxon>
        <taxon>Hypocreomycetidae</taxon>
        <taxon>Microascales</taxon>
        <taxon>Microascaceae</taxon>
        <taxon>Parascedosporium</taxon>
    </lineage>
</organism>
<keyword evidence="2" id="KW-0238">DNA-binding</keyword>
<evidence type="ECO:0000256" key="3">
    <source>
        <dbReference type="ARBA" id="ARBA00023163"/>
    </source>
</evidence>
<dbReference type="PANTHER" id="PTHR11462:SF35">
    <property type="entry name" value="TRANSCRIPTION FACTOR JRA"/>
    <property type="match status" value="1"/>
</dbReference>